<feature type="transmembrane region" description="Helical" evidence="1">
    <location>
        <begin position="49"/>
        <end position="71"/>
    </location>
</feature>
<proteinExistence type="predicted"/>
<sequence length="115" mass="13514">MIYSCPKDFKNGKYFFNKYGVLDLLILVPGVIIGTLISIASISMMSDESFNYCMVLFIVGLIIDCLNFVLFMPMPMFHNLFQRLIVEIDYHLRQKNYPWCGINYNNYEEKDDVEN</sequence>
<organism evidence="2 3">
    <name type="scientific">Faecalibacillus intestinalis</name>
    <dbReference type="NCBI Taxonomy" id="1982626"/>
    <lineage>
        <taxon>Bacteria</taxon>
        <taxon>Bacillati</taxon>
        <taxon>Bacillota</taxon>
        <taxon>Erysipelotrichia</taxon>
        <taxon>Erysipelotrichales</taxon>
        <taxon>Coprobacillaceae</taxon>
        <taxon>Faecalibacillus</taxon>
    </lineage>
</organism>
<comment type="caution">
    <text evidence="2">The sequence shown here is derived from an EMBL/GenBank/DDBJ whole genome shotgun (WGS) entry which is preliminary data.</text>
</comment>
<evidence type="ECO:0000313" key="3">
    <source>
        <dbReference type="Proteomes" id="UP001204814"/>
    </source>
</evidence>
<dbReference type="AlphaFoldDB" id="A0AAP2UGB8"/>
<evidence type="ECO:0000313" key="2">
    <source>
        <dbReference type="EMBL" id="MCQ5060899.1"/>
    </source>
</evidence>
<keyword evidence="1" id="KW-1133">Transmembrane helix</keyword>
<protein>
    <submittedName>
        <fullName evidence="2">Uncharacterized protein</fullName>
    </submittedName>
</protein>
<gene>
    <name evidence="2" type="ORF">NE542_03485</name>
</gene>
<dbReference type="EMBL" id="JANGBO010000001">
    <property type="protein sequence ID" value="MCQ5060899.1"/>
    <property type="molecule type" value="Genomic_DNA"/>
</dbReference>
<accession>A0AAP2UGB8</accession>
<name>A0AAP2UGB8_9FIRM</name>
<feature type="transmembrane region" description="Helical" evidence="1">
    <location>
        <begin position="21"/>
        <end position="43"/>
    </location>
</feature>
<keyword evidence="1" id="KW-0472">Membrane</keyword>
<keyword evidence="1" id="KW-0812">Transmembrane</keyword>
<dbReference type="RefSeq" id="WP_227352002.1">
    <property type="nucleotide sequence ID" value="NZ_JAJDKX010000007.1"/>
</dbReference>
<reference evidence="2" key="1">
    <citation type="submission" date="2022-06" db="EMBL/GenBank/DDBJ databases">
        <title>Isolation of gut microbiota from human fecal samples.</title>
        <authorList>
            <person name="Pamer E.G."/>
            <person name="Barat B."/>
            <person name="Waligurski E."/>
            <person name="Medina S."/>
            <person name="Paddock L."/>
            <person name="Mostad J."/>
        </authorList>
    </citation>
    <scope>NUCLEOTIDE SEQUENCE</scope>
    <source>
        <strain evidence="2">DFI.6.24</strain>
    </source>
</reference>
<dbReference type="Proteomes" id="UP001204814">
    <property type="component" value="Unassembled WGS sequence"/>
</dbReference>
<evidence type="ECO:0000256" key="1">
    <source>
        <dbReference type="SAM" id="Phobius"/>
    </source>
</evidence>